<feature type="region of interest" description="Disordered" evidence="14">
    <location>
        <begin position="1"/>
        <end position="39"/>
    </location>
</feature>
<comment type="subcellular location">
    <subcellularLocation>
        <location evidence="1">Cytoplasm</location>
    </subcellularLocation>
</comment>
<evidence type="ECO:0000256" key="2">
    <source>
        <dbReference type="ARBA" id="ARBA00022490"/>
    </source>
</evidence>
<dbReference type="STRING" id="1185876.BN8_05320"/>
<gene>
    <name evidence="15" type="primary">uvrA</name>
    <name evidence="15" type="ORF">BN8_05320</name>
</gene>
<dbReference type="eggNOG" id="COG0178">
    <property type="taxonomic scope" value="Bacteria"/>
</dbReference>
<dbReference type="InterPro" id="IPR027417">
    <property type="entry name" value="P-loop_NTPase"/>
</dbReference>
<keyword evidence="9" id="KW-0238">DNA-binding</keyword>
<evidence type="ECO:0000256" key="1">
    <source>
        <dbReference type="ARBA" id="ARBA00004496"/>
    </source>
</evidence>
<evidence type="ECO:0000256" key="4">
    <source>
        <dbReference type="ARBA" id="ARBA00022741"/>
    </source>
</evidence>
<dbReference type="GO" id="GO:0004518">
    <property type="term" value="F:nuclease activity"/>
    <property type="evidence" value="ECO:0007669"/>
    <property type="project" value="UniProtKB-KW"/>
</dbReference>
<evidence type="ECO:0000313" key="15">
    <source>
        <dbReference type="EMBL" id="CCH56017.1"/>
    </source>
</evidence>
<comment type="similarity">
    <text evidence="11">Belongs to the ABC transporter superfamily. UvrA family.</text>
</comment>
<keyword evidence="10" id="KW-0234">DNA repair</keyword>
<comment type="caution">
    <text evidence="15">The sequence shown here is derived from an EMBL/GenBank/DDBJ whole genome shotgun (WGS) entry which is preliminary data.</text>
</comment>
<keyword evidence="8" id="KW-0267">Excision nuclease</keyword>
<dbReference type="AlphaFoldDB" id="I2GQ39"/>
<proteinExistence type="inferred from homology"/>
<evidence type="ECO:0000256" key="14">
    <source>
        <dbReference type="SAM" id="MobiDB-lite"/>
    </source>
</evidence>
<evidence type="ECO:0000256" key="3">
    <source>
        <dbReference type="ARBA" id="ARBA00022737"/>
    </source>
</evidence>
<organism evidence="15 16">
    <name type="scientific">Fibrisoma limi BUZ 3</name>
    <dbReference type="NCBI Taxonomy" id="1185876"/>
    <lineage>
        <taxon>Bacteria</taxon>
        <taxon>Pseudomonadati</taxon>
        <taxon>Bacteroidota</taxon>
        <taxon>Cytophagia</taxon>
        <taxon>Cytophagales</taxon>
        <taxon>Spirosomataceae</taxon>
        <taxon>Fibrisoma</taxon>
    </lineage>
</organism>
<keyword evidence="7" id="KW-0067">ATP-binding</keyword>
<keyword evidence="5" id="KW-0227">DNA damage</keyword>
<keyword evidence="6" id="KW-0228">DNA excision</keyword>
<dbReference type="GO" id="GO:0003677">
    <property type="term" value="F:DNA binding"/>
    <property type="evidence" value="ECO:0007669"/>
    <property type="project" value="UniProtKB-KW"/>
</dbReference>
<name>I2GQ39_9BACT</name>
<evidence type="ECO:0000256" key="7">
    <source>
        <dbReference type="ARBA" id="ARBA00022840"/>
    </source>
</evidence>
<dbReference type="GO" id="GO:0005524">
    <property type="term" value="F:ATP binding"/>
    <property type="evidence" value="ECO:0007669"/>
    <property type="project" value="UniProtKB-KW"/>
</dbReference>
<sequence length="106" mass="11281">MTSTATSDLNSKRCNPMPDQKLDSLTNNHEPAAVTQGKPSIILVNSSSEQGHEGFIRVRGAGQHNLKNIDVAIPRDALVVFTGISGSGKSSLAFGTLYAEAQRRSN</sequence>
<reference evidence="15 16" key="1">
    <citation type="journal article" date="2012" name="J. Bacteriol.">
        <title>Genome Sequence of the Filamentous Bacterium Fibrisoma limi BUZ 3T.</title>
        <authorList>
            <person name="Filippini M."/>
            <person name="Qi W."/>
            <person name="Jaenicke S."/>
            <person name="Goesmann A."/>
            <person name="Smits T.H."/>
            <person name="Bagheri H.C."/>
        </authorList>
    </citation>
    <scope>NUCLEOTIDE SEQUENCE [LARGE SCALE GENOMIC DNA]</scope>
    <source>
        <strain evidence="16">BUZ 3T</strain>
    </source>
</reference>
<keyword evidence="2" id="KW-0963">Cytoplasm</keyword>
<dbReference type="SUPFAM" id="SSF52540">
    <property type="entry name" value="P-loop containing nucleoside triphosphate hydrolases"/>
    <property type="match status" value="1"/>
</dbReference>
<evidence type="ECO:0000256" key="6">
    <source>
        <dbReference type="ARBA" id="ARBA00022769"/>
    </source>
</evidence>
<evidence type="ECO:0000256" key="12">
    <source>
        <dbReference type="ARBA" id="ARBA00039316"/>
    </source>
</evidence>
<dbReference type="PANTHER" id="PTHR43152:SF1">
    <property type="entry name" value="UVRA PROTEIN"/>
    <property type="match status" value="1"/>
</dbReference>
<keyword evidence="16" id="KW-1185">Reference proteome</keyword>
<dbReference type="PANTHER" id="PTHR43152">
    <property type="entry name" value="UVRABC SYSTEM PROTEIN A"/>
    <property type="match status" value="1"/>
</dbReference>
<keyword evidence="4" id="KW-0547">Nucleotide-binding</keyword>
<evidence type="ECO:0000256" key="10">
    <source>
        <dbReference type="ARBA" id="ARBA00023204"/>
    </source>
</evidence>
<evidence type="ECO:0000256" key="8">
    <source>
        <dbReference type="ARBA" id="ARBA00022881"/>
    </source>
</evidence>
<evidence type="ECO:0000256" key="13">
    <source>
        <dbReference type="ARBA" id="ARBA00042156"/>
    </source>
</evidence>
<dbReference type="Gene3D" id="3.40.50.300">
    <property type="entry name" value="P-loop containing nucleotide triphosphate hydrolases"/>
    <property type="match status" value="1"/>
</dbReference>
<dbReference type="Proteomes" id="UP000009309">
    <property type="component" value="Unassembled WGS sequence"/>
</dbReference>
<dbReference type="EMBL" id="CAIT01000009">
    <property type="protein sequence ID" value="CCH56017.1"/>
    <property type="molecule type" value="Genomic_DNA"/>
</dbReference>
<keyword evidence="3" id="KW-0677">Repeat</keyword>
<evidence type="ECO:0000256" key="9">
    <source>
        <dbReference type="ARBA" id="ARBA00023125"/>
    </source>
</evidence>
<evidence type="ECO:0000256" key="5">
    <source>
        <dbReference type="ARBA" id="ARBA00022763"/>
    </source>
</evidence>
<protein>
    <recommendedName>
        <fullName evidence="12">UvrABC system protein A</fullName>
    </recommendedName>
    <alternativeName>
        <fullName evidence="13">Excinuclease ABC subunit A</fullName>
    </alternativeName>
</protein>
<dbReference type="GO" id="GO:0006281">
    <property type="term" value="P:DNA repair"/>
    <property type="evidence" value="ECO:0007669"/>
    <property type="project" value="UniProtKB-KW"/>
</dbReference>
<evidence type="ECO:0000256" key="11">
    <source>
        <dbReference type="ARBA" id="ARBA00038000"/>
    </source>
</evidence>
<feature type="compositionally biased region" description="Polar residues" evidence="14">
    <location>
        <begin position="1"/>
        <end position="13"/>
    </location>
</feature>
<dbReference type="GO" id="GO:0005737">
    <property type="term" value="C:cytoplasm"/>
    <property type="evidence" value="ECO:0007669"/>
    <property type="project" value="UniProtKB-SubCell"/>
</dbReference>
<evidence type="ECO:0000313" key="16">
    <source>
        <dbReference type="Proteomes" id="UP000009309"/>
    </source>
</evidence>
<accession>I2GQ39</accession>